<accession>M0M3V7</accession>
<keyword evidence="2" id="KW-1185">Reference proteome</keyword>
<comment type="caution">
    <text evidence="1">The sequence shown here is derived from an EMBL/GenBank/DDBJ whole genome shotgun (WGS) entry which is preliminary data.</text>
</comment>
<dbReference type="InterPro" id="IPR019546">
    <property type="entry name" value="TAT_signal_bac_arc"/>
</dbReference>
<gene>
    <name evidence="1" type="ORF">C447_07758</name>
</gene>
<dbReference type="NCBIfam" id="TIGR01409">
    <property type="entry name" value="TAT_signal_seq"/>
    <property type="match status" value="1"/>
</dbReference>
<name>M0M3V7_9EURY</name>
<dbReference type="eggNOG" id="arCOG09128">
    <property type="taxonomic scope" value="Archaea"/>
</dbReference>
<dbReference type="InterPro" id="IPR006311">
    <property type="entry name" value="TAT_signal"/>
</dbReference>
<proteinExistence type="predicted"/>
<evidence type="ECO:0000313" key="1">
    <source>
        <dbReference type="EMBL" id="EMA39035.1"/>
    </source>
</evidence>
<dbReference type="EMBL" id="AOMB01000022">
    <property type="protein sequence ID" value="EMA39035.1"/>
    <property type="molecule type" value="Genomic_DNA"/>
</dbReference>
<protein>
    <recommendedName>
        <fullName evidence="3">Twin-arginine translocation signal domain-containing protein</fullName>
    </recommendedName>
</protein>
<dbReference type="SUPFAM" id="SSF110296">
    <property type="entry name" value="Oligoxyloglucan reducing end-specific cellobiohydrolase"/>
    <property type="match status" value="1"/>
</dbReference>
<dbReference type="PROSITE" id="PS51318">
    <property type="entry name" value="TAT"/>
    <property type="match status" value="1"/>
</dbReference>
<reference evidence="1 2" key="1">
    <citation type="journal article" date="2014" name="PLoS Genet.">
        <title>Phylogenetically driven sequencing of extremely halophilic archaea reveals strategies for static and dynamic osmo-response.</title>
        <authorList>
            <person name="Becker E.A."/>
            <person name="Seitzer P.M."/>
            <person name="Tritt A."/>
            <person name="Larsen D."/>
            <person name="Krusor M."/>
            <person name="Yao A.I."/>
            <person name="Wu D."/>
            <person name="Madern D."/>
            <person name="Eisen J.A."/>
            <person name="Darling A.E."/>
            <person name="Facciotti M.T."/>
        </authorList>
    </citation>
    <scope>NUCLEOTIDE SEQUENCE [LARGE SCALE GENOMIC DNA]</scope>
    <source>
        <strain evidence="1 2">100A6</strain>
    </source>
</reference>
<dbReference type="AlphaFoldDB" id="M0M3V7"/>
<dbReference type="Proteomes" id="UP000011566">
    <property type="component" value="Unassembled WGS sequence"/>
</dbReference>
<sequence>MVRKRMSLTRRNFLQTGGAAAVAAVGVPTVGVASKRSSNTEWTKADSPTTKTLYGVVDTVEGPFAVGAGGDVLARRKSGWQTVVDYGPQARSRPLRAVDATSDGEAIWFVGGSGVIGEYNVVTETLTNYSAPKGKTSTWEGCSVVGKTGANERLFFVNGSGELLVGTRRKNGAIEYEKVTKPGGGSTIPAIDFHGRTAGHVCSTSQFVAGSTDGGANWTRIGIGFAGEGFFDIASVGPKDVNVAAGNGLVYRYDGFRWTPHVIDDGRQAIRALDRDGAKGLAAGSGGKVYERQSAGQWNRLQTPAKAKLKGVARGKTHDVVVGAGGTIVERTVERSSSKLPDGNKSVKRYVEGTVEMALE</sequence>
<dbReference type="PATRIC" id="fig|1132509.6.peg.1762"/>
<evidence type="ECO:0008006" key="3">
    <source>
        <dbReference type="Google" id="ProtNLM"/>
    </source>
</evidence>
<evidence type="ECO:0000313" key="2">
    <source>
        <dbReference type="Proteomes" id="UP000011566"/>
    </source>
</evidence>
<dbReference type="OrthoDB" id="320255at2157"/>
<organism evidence="1 2">
    <name type="scientific">Halococcus hamelinensis 100A6</name>
    <dbReference type="NCBI Taxonomy" id="1132509"/>
    <lineage>
        <taxon>Archaea</taxon>
        <taxon>Methanobacteriati</taxon>
        <taxon>Methanobacteriota</taxon>
        <taxon>Stenosarchaea group</taxon>
        <taxon>Halobacteria</taxon>
        <taxon>Halobacteriales</taxon>
        <taxon>Halococcaceae</taxon>
        <taxon>Halococcus</taxon>
    </lineage>
</organism>